<dbReference type="Proteomes" id="UP001501692">
    <property type="component" value="Unassembled WGS sequence"/>
</dbReference>
<dbReference type="RefSeq" id="WP_345166276.1">
    <property type="nucleotide sequence ID" value="NZ_BAABJK010000004.1"/>
</dbReference>
<evidence type="ECO:0000313" key="3">
    <source>
        <dbReference type="Proteomes" id="UP001501692"/>
    </source>
</evidence>
<dbReference type="EMBL" id="BAABJK010000004">
    <property type="protein sequence ID" value="GAA4966058.1"/>
    <property type="molecule type" value="Genomic_DNA"/>
</dbReference>
<keyword evidence="1" id="KW-0472">Membrane</keyword>
<name>A0ABP9HB81_9FLAO</name>
<organism evidence="2 3">
    <name type="scientific">Algibacter aquimarinus</name>
    <dbReference type="NCBI Taxonomy" id="1136748"/>
    <lineage>
        <taxon>Bacteria</taxon>
        <taxon>Pseudomonadati</taxon>
        <taxon>Bacteroidota</taxon>
        <taxon>Flavobacteriia</taxon>
        <taxon>Flavobacteriales</taxon>
        <taxon>Flavobacteriaceae</taxon>
        <taxon>Algibacter</taxon>
    </lineage>
</organism>
<keyword evidence="1" id="KW-1133">Transmembrane helix</keyword>
<evidence type="ECO:0000256" key="1">
    <source>
        <dbReference type="SAM" id="Phobius"/>
    </source>
</evidence>
<accession>A0ABP9HB81</accession>
<keyword evidence="1" id="KW-0812">Transmembrane</keyword>
<feature type="transmembrane region" description="Helical" evidence="1">
    <location>
        <begin position="9"/>
        <end position="30"/>
    </location>
</feature>
<proteinExistence type="predicted"/>
<reference evidence="3" key="1">
    <citation type="journal article" date="2019" name="Int. J. Syst. Evol. Microbiol.">
        <title>The Global Catalogue of Microorganisms (GCM) 10K type strain sequencing project: providing services to taxonomists for standard genome sequencing and annotation.</title>
        <authorList>
            <consortium name="The Broad Institute Genomics Platform"/>
            <consortium name="The Broad Institute Genome Sequencing Center for Infectious Disease"/>
            <person name="Wu L."/>
            <person name="Ma J."/>
        </authorList>
    </citation>
    <scope>NUCLEOTIDE SEQUENCE [LARGE SCALE GENOMIC DNA]</scope>
    <source>
        <strain evidence="3">JCM 18287</strain>
    </source>
</reference>
<protein>
    <submittedName>
        <fullName evidence="2">Uncharacterized protein</fullName>
    </submittedName>
</protein>
<sequence>MNKNTKVRILWYLSFLVIFLIVWTILHYTFENLVSPYKGMISGGIAGLLSPRITQYETQSGKQTQLKWVFLKKAITI</sequence>
<gene>
    <name evidence="2" type="ORF">GCM10023315_14060</name>
</gene>
<comment type="caution">
    <text evidence="2">The sequence shown here is derived from an EMBL/GenBank/DDBJ whole genome shotgun (WGS) entry which is preliminary data.</text>
</comment>
<keyword evidence="3" id="KW-1185">Reference proteome</keyword>
<evidence type="ECO:0000313" key="2">
    <source>
        <dbReference type="EMBL" id="GAA4966058.1"/>
    </source>
</evidence>